<dbReference type="Gene3D" id="1.25.40.20">
    <property type="entry name" value="Ankyrin repeat-containing domain"/>
    <property type="match status" value="3"/>
</dbReference>
<organism evidence="5 6">
    <name type="scientific">Tegillarca granosa</name>
    <name type="common">Malaysian cockle</name>
    <name type="synonym">Anadara granosa</name>
    <dbReference type="NCBI Taxonomy" id="220873"/>
    <lineage>
        <taxon>Eukaryota</taxon>
        <taxon>Metazoa</taxon>
        <taxon>Spiralia</taxon>
        <taxon>Lophotrochozoa</taxon>
        <taxon>Mollusca</taxon>
        <taxon>Bivalvia</taxon>
        <taxon>Autobranchia</taxon>
        <taxon>Pteriomorphia</taxon>
        <taxon>Arcoida</taxon>
        <taxon>Arcoidea</taxon>
        <taxon>Arcidae</taxon>
        <taxon>Tegillarca</taxon>
    </lineage>
</organism>
<evidence type="ECO:0000313" key="5">
    <source>
        <dbReference type="EMBL" id="KAJ8315243.1"/>
    </source>
</evidence>
<keyword evidence="6" id="KW-1185">Reference proteome</keyword>
<keyword evidence="2 3" id="KW-0040">ANK repeat</keyword>
<dbReference type="PROSITE" id="PS50297">
    <property type="entry name" value="ANK_REP_REGION"/>
    <property type="match status" value="4"/>
</dbReference>
<feature type="repeat" description="ANK" evidence="3">
    <location>
        <begin position="291"/>
        <end position="323"/>
    </location>
</feature>
<feature type="repeat" description="ANK" evidence="3">
    <location>
        <begin position="109"/>
        <end position="162"/>
    </location>
</feature>
<dbReference type="InterPro" id="IPR002110">
    <property type="entry name" value="Ankyrin_rpt"/>
</dbReference>
<dbReference type="SMART" id="SM00248">
    <property type="entry name" value="ANK"/>
    <property type="match status" value="6"/>
</dbReference>
<gene>
    <name evidence="5" type="ORF">KUTeg_007393</name>
</gene>
<evidence type="ECO:0000256" key="1">
    <source>
        <dbReference type="ARBA" id="ARBA00022737"/>
    </source>
</evidence>
<dbReference type="PRINTS" id="PR01415">
    <property type="entry name" value="ANKYRIN"/>
</dbReference>
<feature type="repeat" description="ANK" evidence="3">
    <location>
        <begin position="182"/>
        <end position="214"/>
    </location>
</feature>
<feature type="region of interest" description="Disordered" evidence="4">
    <location>
        <begin position="26"/>
        <end position="59"/>
    </location>
</feature>
<evidence type="ECO:0000313" key="6">
    <source>
        <dbReference type="Proteomes" id="UP001217089"/>
    </source>
</evidence>
<dbReference type="PROSITE" id="PS50088">
    <property type="entry name" value="ANK_REPEAT"/>
    <property type="match status" value="5"/>
</dbReference>
<evidence type="ECO:0000256" key="3">
    <source>
        <dbReference type="PROSITE-ProRule" id="PRU00023"/>
    </source>
</evidence>
<comment type="caution">
    <text evidence="5">The sequence shown here is derived from an EMBL/GenBank/DDBJ whole genome shotgun (WGS) entry which is preliminary data.</text>
</comment>
<dbReference type="Pfam" id="PF13637">
    <property type="entry name" value="Ank_4"/>
    <property type="match status" value="2"/>
</dbReference>
<keyword evidence="1" id="KW-0677">Repeat</keyword>
<proteinExistence type="predicted"/>
<dbReference type="InterPro" id="IPR036770">
    <property type="entry name" value="Ankyrin_rpt-contain_sf"/>
</dbReference>
<reference evidence="5 6" key="1">
    <citation type="submission" date="2022-12" db="EMBL/GenBank/DDBJ databases">
        <title>Chromosome-level genome of Tegillarca granosa.</title>
        <authorList>
            <person name="Kim J."/>
        </authorList>
    </citation>
    <scope>NUCLEOTIDE SEQUENCE [LARGE SCALE GENOMIC DNA]</scope>
    <source>
        <strain evidence="5">Teg-2019</strain>
        <tissue evidence="5">Adductor muscle</tissue>
    </source>
</reference>
<dbReference type="PANTHER" id="PTHR24126">
    <property type="entry name" value="ANKYRIN REPEAT, PH AND SEC7 DOMAIN CONTAINING PROTEIN SECG-RELATED"/>
    <property type="match status" value="1"/>
</dbReference>
<sequence length="345" mass="37632">MTSVAPYPVMDDLNSGSEGRFKTLLDVSGGGDKKRDMEMSNLLNEGGDLPSPEAQGDVPAPAMKRVESSELLNLTLHQSARNGDVRSTRILLQTMGGNVKKKINLRDEDDLTPLHYAARYNHLEVLNVNGIPTSESTDELSAHHNTVAYLVKHGAKINIEDKYGLTPLHYAAMRGNEAADKQGMTALHMASTHNTVEIARMLIEAGAKLRCQDNEDLTPLHCSAAEGNLDIVKLLFEAGAQADGWVTINNMVTDRDCDSNTCLHVAVENGHYDVVKLCIAKRADVNTPCKHHMNPIHLAAKAGDVRIVRLLVDNNARIDALNEEQQTPLHIAAAFNHCEGSTDKP</sequence>
<dbReference type="PANTHER" id="PTHR24126:SF14">
    <property type="entry name" value="ANK_REP_REGION DOMAIN-CONTAINING PROTEIN"/>
    <property type="match status" value="1"/>
</dbReference>
<dbReference type="SUPFAM" id="SSF48403">
    <property type="entry name" value="Ankyrin repeat"/>
    <property type="match status" value="1"/>
</dbReference>
<dbReference type="EMBL" id="JARBDR010000337">
    <property type="protein sequence ID" value="KAJ8315243.1"/>
    <property type="molecule type" value="Genomic_DNA"/>
</dbReference>
<evidence type="ECO:0000256" key="2">
    <source>
        <dbReference type="ARBA" id="ARBA00023043"/>
    </source>
</evidence>
<dbReference type="Proteomes" id="UP001217089">
    <property type="component" value="Unassembled WGS sequence"/>
</dbReference>
<evidence type="ECO:0000256" key="4">
    <source>
        <dbReference type="SAM" id="MobiDB-lite"/>
    </source>
</evidence>
<feature type="repeat" description="ANK" evidence="3">
    <location>
        <begin position="215"/>
        <end position="243"/>
    </location>
</feature>
<accession>A0ABQ9FD51</accession>
<name>A0ABQ9FD51_TEGGR</name>
<protein>
    <submittedName>
        <fullName evidence="5">Uncharacterized protein</fullName>
    </submittedName>
</protein>
<feature type="repeat" description="ANK" evidence="3">
    <location>
        <begin position="258"/>
        <end position="290"/>
    </location>
</feature>
<dbReference type="Pfam" id="PF12796">
    <property type="entry name" value="Ank_2"/>
    <property type="match status" value="2"/>
</dbReference>